<evidence type="ECO:0000313" key="2">
    <source>
        <dbReference type="EMBL" id="CAK0813142.1"/>
    </source>
</evidence>
<comment type="caution">
    <text evidence="2">The sequence shown here is derived from an EMBL/GenBank/DDBJ whole genome shotgun (WGS) entry which is preliminary data.</text>
</comment>
<dbReference type="EMBL" id="CAUYUJ010005302">
    <property type="protein sequence ID" value="CAK0813142.1"/>
    <property type="molecule type" value="Genomic_DNA"/>
</dbReference>
<name>A0ABN9R5Q2_9DINO</name>
<accession>A0ABN9R5Q2</accession>
<dbReference type="Proteomes" id="UP001189429">
    <property type="component" value="Unassembled WGS sequence"/>
</dbReference>
<evidence type="ECO:0000313" key="3">
    <source>
        <dbReference type="Proteomes" id="UP001189429"/>
    </source>
</evidence>
<organism evidence="2 3">
    <name type="scientific">Prorocentrum cordatum</name>
    <dbReference type="NCBI Taxonomy" id="2364126"/>
    <lineage>
        <taxon>Eukaryota</taxon>
        <taxon>Sar</taxon>
        <taxon>Alveolata</taxon>
        <taxon>Dinophyceae</taxon>
        <taxon>Prorocentrales</taxon>
        <taxon>Prorocentraceae</taxon>
        <taxon>Prorocentrum</taxon>
    </lineage>
</organism>
<proteinExistence type="predicted"/>
<feature type="non-terminal residue" evidence="2">
    <location>
        <position position="1"/>
    </location>
</feature>
<feature type="region of interest" description="Disordered" evidence="1">
    <location>
        <begin position="92"/>
        <end position="118"/>
    </location>
</feature>
<gene>
    <name evidence="2" type="ORF">PCOR1329_LOCUS17159</name>
</gene>
<sequence>MSNAGRTVLKGAKTPHWGCGQCGRASNWASRIQCACGAAAPRTIVDKARAADKVADGGAGGGGKGQPPPGPWAAKYEAQAKQIVALTSKLDKLAKNGPSPGGGSQAGPKAGDPKEVEAEKCRERIEMLRQTIPNLDAERDKEFIEGLQTKIKQTREQLQRLKPQITQHTNAGHLLAELERKRAAALQKKKEQEDIIAAAQSEMGKQDEIVTKLEVEIVEAKRALASTIPDDVFFDCDEAEFVDDQEVKDMFASAAWKWYHDKAADECEEPADKDVDTLWQATKGDNRNLLEQLRAMGYKRPKRGDSDIGDVRKQKGVPDFRFYFANITSYGDKAKDQIKAWSRAHALKEPSISCSTGKHLSEPDGFEERAPHLVGFVEHHMMGPKLTEVKKGLRRQGWRGDFVRAQPTINGGRRGHGGVAVFSRTHLHTTVPATEEKLMFPEVLPPLQSQWAVQWVRFQSVDIAFATAYFVV</sequence>
<evidence type="ECO:0000256" key="1">
    <source>
        <dbReference type="SAM" id="MobiDB-lite"/>
    </source>
</evidence>
<protein>
    <recommendedName>
        <fullName evidence="4">RanBP2-type domain-containing protein</fullName>
    </recommendedName>
</protein>
<feature type="non-terminal residue" evidence="2">
    <location>
        <position position="472"/>
    </location>
</feature>
<reference evidence="2" key="1">
    <citation type="submission" date="2023-10" db="EMBL/GenBank/DDBJ databases">
        <authorList>
            <person name="Chen Y."/>
            <person name="Shah S."/>
            <person name="Dougan E. K."/>
            <person name="Thang M."/>
            <person name="Chan C."/>
        </authorList>
    </citation>
    <scope>NUCLEOTIDE SEQUENCE [LARGE SCALE GENOMIC DNA]</scope>
</reference>
<keyword evidence="3" id="KW-1185">Reference proteome</keyword>
<evidence type="ECO:0008006" key="4">
    <source>
        <dbReference type="Google" id="ProtNLM"/>
    </source>
</evidence>